<evidence type="ECO:0000313" key="1">
    <source>
        <dbReference type="EMBL" id="GFS73836.1"/>
    </source>
</evidence>
<dbReference type="EMBL" id="BMAW01050094">
    <property type="protein sequence ID" value="GFS73836.1"/>
    <property type="molecule type" value="Genomic_DNA"/>
</dbReference>
<name>A0A8X6MRF0_NEPPI</name>
<dbReference type="AlphaFoldDB" id="A0A8X6MRF0"/>
<protein>
    <submittedName>
        <fullName evidence="1">Uncharacterized protein</fullName>
    </submittedName>
</protein>
<evidence type="ECO:0000313" key="2">
    <source>
        <dbReference type="Proteomes" id="UP000887013"/>
    </source>
</evidence>
<sequence>MDPPWKKLFSTSPKPTRLLASEKRLLRSQAQWIIRLHGDLLLVQNEGEEHRPQDLPECPRTEKMSIRLRRRNRSICKIVHGC</sequence>
<keyword evidence="2" id="KW-1185">Reference proteome</keyword>
<dbReference type="Proteomes" id="UP000887013">
    <property type="component" value="Unassembled WGS sequence"/>
</dbReference>
<comment type="caution">
    <text evidence="1">The sequence shown here is derived from an EMBL/GenBank/DDBJ whole genome shotgun (WGS) entry which is preliminary data.</text>
</comment>
<proteinExistence type="predicted"/>
<accession>A0A8X6MRF0</accession>
<gene>
    <name evidence="1" type="ORF">NPIL_620661</name>
</gene>
<organism evidence="1 2">
    <name type="scientific">Nephila pilipes</name>
    <name type="common">Giant wood spider</name>
    <name type="synonym">Nephila maculata</name>
    <dbReference type="NCBI Taxonomy" id="299642"/>
    <lineage>
        <taxon>Eukaryota</taxon>
        <taxon>Metazoa</taxon>
        <taxon>Ecdysozoa</taxon>
        <taxon>Arthropoda</taxon>
        <taxon>Chelicerata</taxon>
        <taxon>Arachnida</taxon>
        <taxon>Araneae</taxon>
        <taxon>Araneomorphae</taxon>
        <taxon>Entelegynae</taxon>
        <taxon>Araneoidea</taxon>
        <taxon>Nephilidae</taxon>
        <taxon>Nephila</taxon>
    </lineage>
</organism>
<reference evidence="1" key="1">
    <citation type="submission" date="2020-08" db="EMBL/GenBank/DDBJ databases">
        <title>Multicomponent nature underlies the extraordinary mechanical properties of spider dragline silk.</title>
        <authorList>
            <person name="Kono N."/>
            <person name="Nakamura H."/>
            <person name="Mori M."/>
            <person name="Yoshida Y."/>
            <person name="Ohtoshi R."/>
            <person name="Malay A.D."/>
            <person name="Moran D.A.P."/>
            <person name="Tomita M."/>
            <person name="Numata K."/>
            <person name="Arakawa K."/>
        </authorList>
    </citation>
    <scope>NUCLEOTIDE SEQUENCE</scope>
</reference>